<dbReference type="Pfam" id="PF00400">
    <property type="entry name" value="WD40"/>
    <property type="match status" value="1"/>
</dbReference>
<dbReference type="InterPro" id="IPR036322">
    <property type="entry name" value="WD40_repeat_dom_sf"/>
</dbReference>
<reference evidence="3" key="1">
    <citation type="submission" date="2023-10" db="EMBL/GenBank/DDBJ databases">
        <title>Genome assemblies of two species of porcelain crab, Petrolisthes cinctipes and Petrolisthes manimaculis (Anomura: Porcellanidae).</title>
        <authorList>
            <person name="Angst P."/>
        </authorList>
    </citation>
    <scope>NUCLEOTIDE SEQUENCE</scope>
    <source>
        <strain evidence="3">PB745_01</strain>
        <tissue evidence="3">Gill</tissue>
    </source>
</reference>
<dbReference type="AlphaFoldDB" id="A0AAE1KB40"/>
<sequence>MEEEGSVQFIQQKNTTPTCCSFHPKDRYAFAFGSHEGEITVVNALRGEVVRSVPLASFSLGRAINALTFSPDGTKAITTSVARKVNIVDVERGAPLLAYDNCANPADTRQPLAVHPALPHLAACPTVNARGITLLDLRMPLPLDFIYDLHEDTINDLCFLDGSWPWGSGKAVLVSGSALGEVKVSSVDGRPICSFTTSYPPVTCLYPSPERYNISVTNGYPSVMMASTGEGLVCWCVGERPWKWETQKVNPGRVSQMRYTLSGGLLYTAQGKTVQRYRRYPDQHQLVGQVFTHSASIIDLDISPYNEYLITAGKDNTVGLLHLGAPNHGWTQCCEFT</sequence>
<dbReference type="EMBL" id="JAWQEG010002771">
    <property type="protein sequence ID" value="KAK3869813.1"/>
    <property type="molecule type" value="Genomic_DNA"/>
</dbReference>
<proteinExistence type="predicted"/>
<dbReference type="PANTHER" id="PTHR44019">
    <property type="entry name" value="WD REPEAT-CONTAINING PROTEIN 55"/>
    <property type="match status" value="1"/>
</dbReference>
<evidence type="ECO:0000313" key="5">
    <source>
        <dbReference type="Proteomes" id="UP001286313"/>
    </source>
</evidence>
<dbReference type="SUPFAM" id="SSF50978">
    <property type="entry name" value="WD40 repeat-like"/>
    <property type="match status" value="1"/>
</dbReference>
<keyword evidence="2" id="KW-0677">Repeat</keyword>
<protein>
    <submittedName>
        <fullName evidence="3">Uncharacterized protein</fullName>
    </submittedName>
</protein>
<keyword evidence="5" id="KW-1185">Reference proteome</keyword>
<dbReference type="SMART" id="SM00320">
    <property type="entry name" value="WD40"/>
    <property type="match status" value="4"/>
</dbReference>
<dbReference type="Gene3D" id="2.130.10.10">
    <property type="entry name" value="YVTN repeat-like/Quinoprotein amine dehydrogenase"/>
    <property type="match status" value="2"/>
</dbReference>
<dbReference type="InterPro" id="IPR015943">
    <property type="entry name" value="WD40/YVTN_repeat-like_dom_sf"/>
</dbReference>
<evidence type="ECO:0000313" key="3">
    <source>
        <dbReference type="EMBL" id="KAK3868672.1"/>
    </source>
</evidence>
<keyword evidence="1" id="KW-0853">WD repeat</keyword>
<name>A0AAE1KB40_PETCI</name>
<dbReference type="InterPro" id="IPR001680">
    <property type="entry name" value="WD40_rpt"/>
</dbReference>
<comment type="caution">
    <text evidence="3">The sequence shown here is derived from an EMBL/GenBank/DDBJ whole genome shotgun (WGS) entry which is preliminary data.</text>
</comment>
<dbReference type="EMBL" id="JAWQEG010002960">
    <property type="protein sequence ID" value="KAK3868672.1"/>
    <property type="molecule type" value="Genomic_DNA"/>
</dbReference>
<dbReference type="Proteomes" id="UP001286313">
    <property type="component" value="Unassembled WGS sequence"/>
</dbReference>
<evidence type="ECO:0000256" key="2">
    <source>
        <dbReference type="ARBA" id="ARBA00022737"/>
    </source>
</evidence>
<evidence type="ECO:0000313" key="4">
    <source>
        <dbReference type="EMBL" id="KAK3869813.1"/>
    </source>
</evidence>
<dbReference type="PANTHER" id="PTHR44019:SF8">
    <property type="entry name" value="POC1 CENTRIOLAR PROTEIN HOMOLOG"/>
    <property type="match status" value="1"/>
</dbReference>
<evidence type="ECO:0000256" key="1">
    <source>
        <dbReference type="ARBA" id="ARBA00022574"/>
    </source>
</evidence>
<dbReference type="InterPro" id="IPR050505">
    <property type="entry name" value="WDR55/POC1"/>
</dbReference>
<accession>A0AAE1KB40</accession>
<gene>
    <name evidence="4" type="ORF">Pcinc_024899</name>
    <name evidence="3" type="ORF">Pcinc_025950</name>
</gene>
<organism evidence="3 5">
    <name type="scientific">Petrolisthes cinctipes</name>
    <name type="common">Flat porcelain crab</name>
    <dbReference type="NCBI Taxonomy" id="88211"/>
    <lineage>
        <taxon>Eukaryota</taxon>
        <taxon>Metazoa</taxon>
        <taxon>Ecdysozoa</taxon>
        <taxon>Arthropoda</taxon>
        <taxon>Crustacea</taxon>
        <taxon>Multicrustacea</taxon>
        <taxon>Malacostraca</taxon>
        <taxon>Eumalacostraca</taxon>
        <taxon>Eucarida</taxon>
        <taxon>Decapoda</taxon>
        <taxon>Pleocyemata</taxon>
        <taxon>Anomura</taxon>
        <taxon>Galatheoidea</taxon>
        <taxon>Porcellanidae</taxon>
        <taxon>Petrolisthes</taxon>
    </lineage>
</organism>